<name>A0ABT8AI98_9HYPH</name>
<reference evidence="3" key="1">
    <citation type="journal article" date="2019" name="Int. J. Syst. Evol. Microbiol.">
        <title>The Global Catalogue of Microorganisms (GCM) 10K type strain sequencing project: providing services to taxonomists for standard genome sequencing and annotation.</title>
        <authorList>
            <consortium name="The Broad Institute Genomics Platform"/>
            <consortium name="The Broad Institute Genome Sequencing Center for Infectious Disease"/>
            <person name="Wu L."/>
            <person name="Ma J."/>
        </authorList>
    </citation>
    <scope>NUCLEOTIDE SEQUENCE [LARGE SCALE GENOMIC DNA]</scope>
    <source>
        <strain evidence="3">CECT 7806</strain>
    </source>
</reference>
<keyword evidence="3" id="KW-1185">Reference proteome</keyword>
<evidence type="ECO:0000313" key="3">
    <source>
        <dbReference type="Proteomes" id="UP001244297"/>
    </source>
</evidence>
<gene>
    <name evidence="2" type="ORF">QWZ18_02430</name>
</gene>
<proteinExistence type="predicted"/>
<dbReference type="EMBL" id="JAUFPT010000006">
    <property type="protein sequence ID" value="MDN3569479.1"/>
    <property type="molecule type" value="Genomic_DNA"/>
</dbReference>
<dbReference type="Proteomes" id="UP001244297">
    <property type="component" value="Unassembled WGS sequence"/>
</dbReference>
<accession>A0ABT8AI98</accession>
<organism evidence="2 3">
    <name type="scientific">Methylobacterium longum</name>
    <dbReference type="NCBI Taxonomy" id="767694"/>
    <lineage>
        <taxon>Bacteria</taxon>
        <taxon>Pseudomonadati</taxon>
        <taxon>Pseudomonadota</taxon>
        <taxon>Alphaproteobacteria</taxon>
        <taxon>Hyphomicrobiales</taxon>
        <taxon>Methylobacteriaceae</taxon>
        <taxon>Methylobacterium</taxon>
    </lineage>
</organism>
<feature type="chain" id="PRO_5045998408" evidence="1">
    <location>
        <begin position="22"/>
        <end position="83"/>
    </location>
</feature>
<evidence type="ECO:0000256" key="1">
    <source>
        <dbReference type="SAM" id="SignalP"/>
    </source>
</evidence>
<evidence type="ECO:0000313" key="2">
    <source>
        <dbReference type="EMBL" id="MDN3569479.1"/>
    </source>
</evidence>
<protein>
    <submittedName>
        <fullName evidence="2">Uncharacterized protein</fullName>
    </submittedName>
</protein>
<dbReference type="RefSeq" id="WP_238286650.1">
    <property type="nucleotide sequence ID" value="NZ_BPQS01000007.1"/>
</dbReference>
<sequence length="83" mass="8268">MTFFKTLMGALALCTALLVWADHAIGPVRPVVETATGLTAAEVLASDGMAPDGRPGDPILDRAALGRLVGAVAGGKEPTAPAG</sequence>
<comment type="caution">
    <text evidence="2">The sequence shown here is derived from an EMBL/GenBank/DDBJ whole genome shotgun (WGS) entry which is preliminary data.</text>
</comment>
<feature type="signal peptide" evidence="1">
    <location>
        <begin position="1"/>
        <end position="21"/>
    </location>
</feature>
<keyword evidence="1" id="KW-0732">Signal</keyword>